<comment type="caution">
    <text evidence="1">The sequence shown here is derived from an EMBL/GenBank/DDBJ whole genome shotgun (WGS) entry which is preliminary data.</text>
</comment>
<reference evidence="2" key="1">
    <citation type="submission" date="2017-05" db="EMBL/GenBank/DDBJ databases">
        <title>Draft genome sequence of Geobacter pelophilus, a iron(III)-reducing bacteria.</title>
        <authorList>
            <person name="Aoyagi T."/>
            <person name="Koike H."/>
            <person name="Morita T."/>
            <person name="Sato Y."/>
            <person name="Habe H."/>
            <person name="Hori T."/>
        </authorList>
    </citation>
    <scope>NUCLEOTIDE SEQUENCE [LARGE SCALE GENOMIC DNA]</scope>
    <source>
        <strain evidence="2">Drf2</strain>
    </source>
</reference>
<gene>
    <name evidence="1" type="ORF">GPEL0_01r4080</name>
</gene>
<sequence length="117" mass="13228">MLLFGYLLGFKSGKKDEKLNYELKTIPFYKSHDKGLKFWKKTVVKVGYFQQLYVSGIPSMTPVEIVINEKAFEEVDEVALLSYATKLVTTSLGGNTSGIINILQAMPFEEAKQLLKK</sequence>
<evidence type="ECO:0000313" key="1">
    <source>
        <dbReference type="EMBL" id="GAW67968.1"/>
    </source>
</evidence>
<dbReference type="Proteomes" id="UP000194153">
    <property type="component" value="Unassembled WGS sequence"/>
</dbReference>
<proteinExistence type="predicted"/>
<evidence type="ECO:0000313" key="2">
    <source>
        <dbReference type="Proteomes" id="UP000194153"/>
    </source>
</evidence>
<keyword evidence="2" id="KW-1185">Reference proteome</keyword>
<accession>A0ABQ0MLN1</accession>
<dbReference type="EMBL" id="BDQG01000001">
    <property type="protein sequence ID" value="GAW67968.1"/>
    <property type="molecule type" value="Genomic_DNA"/>
</dbReference>
<protein>
    <submittedName>
        <fullName evidence="1">Uncharacterized protein</fullName>
    </submittedName>
</protein>
<name>A0ABQ0MLN1_9BACT</name>
<organism evidence="1 2">
    <name type="scientific">Geoanaerobacter pelophilus</name>
    <dbReference type="NCBI Taxonomy" id="60036"/>
    <lineage>
        <taxon>Bacteria</taxon>
        <taxon>Pseudomonadati</taxon>
        <taxon>Thermodesulfobacteriota</taxon>
        <taxon>Desulfuromonadia</taxon>
        <taxon>Geobacterales</taxon>
        <taxon>Geobacteraceae</taxon>
        <taxon>Geoanaerobacter</taxon>
    </lineage>
</organism>